<dbReference type="EMBL" id="PYWC01000006">
    <property type="protein sequence ID" value="PWW79767.1"/>
    <property type="molecule type" value="Genomic_DNA"/>
</dbReference>
<gene>
    <name evidence="2" type="ORF">C7212DRAFT_340489</name>
</gene>
<name>A0A317T1X2_9PEZI</name>
<accession>A0A317T1X2</accession>
<dbReference type="AlphaFoldDB" id="A0A317T1X2"/>
<comment type="caution">
    <text evidence="2">The sequence shown here is derived from an EMBL/GenBank/DDBJ whole genome shotgun (WGS) entry which is preliminary data.</text>
</comment>
<evidence type="ECO:0000313" key="3">
    <source>
        <dbReference type="Proteomes" id="UP000246991"/>
    </source>
</evidence>
<organism evidence="2 3">
    <name type="scientific">Tuber magnatum</name>
    <name type="common">white Piedmont truffle</name>
    <dbReference type="NCBI Taxonomy" id="42249"/>
    <lineage>
        <taxon>Eukaryota</taxon>
        <taxon>Fungi</taxon>
        <taxon>Dikarya</taxon>
        <taxon>Ascomycota</taxon>
        <taxon>Pezizomycotina</taxon>
        <taxon>Pezizomycetes</taxon>
        <taxon>Pezizales</taxon>
        <taxon>Tuberaceae</taxon>
        <taxon>Tuber</taxon>
    </lineage>
</organism>
<sequence length="291" mass="31006">MATQMGFMPKEMSRDGCPDFPGEPHTDNAETTVIENDPQCLFPPSQVQKLQHVTSHFLSGSSVCTGLLLHIHLMGLPFVGQLIHNLPVSSRLHPAGYSTTYPSKCTQRQWSSSKAASLRKVLSDRRVNKLCFGTTVLFSGGIPSCNGVSPGDCRSCKCAIGDSNLDREFGVQSPVAEGPSKGWGSAVGSKTGGSGDANLFTLYMLVWLLPLAVSTFLVAALGIPHGARAGALLNSTGEFVVSKSPPGLTPSQINGAASYQAGGLDDTLQTRRKRCGYYRCFPQLSNPPLYI</sequence>
<dbReference type="STRING" id="42249.A0A317T1X2"/>
<keyword evidence="3" id="KW-1185">Reference proteome</keyword>
<keyword evidence="1" id="KW-0472">Membrane</keyword>
<feature type="transmembrane region" description="Helical" evidence="1">
    <location>
        <begin position="200"/>
        <end position="223"/>
    </location>
</feature>
<dbReference type="Proteomes" id="UP000246991">
    <property type="component" value="Unassembled WGS sequence"/>
</dbReference>
<reference evidence="2 3" key="1">
    <citation type="submission" date="2018-03" db="EMBL/GenBank/DDBJ databases">
        <title>Genomes of Pezizomycetes fungi and the evolution of truffles.</title>
        <authorList>
            <person name="Murat C."/>
            <person name="Payen T."/>
            <person name="Noel B."/>
            <person name="Kuo A."/>
            <person name="Martin F.M."/>
        </authorList>
    </citation>
    <scope>NUCLEOTIDE SEQUENCE [LARGE SCALE GENOMIC DNA]</scope>
    <source>
        <strain evidence="2">091103-1</strain>
    </source>
</reference>
<evidence type="ECO:0000313" key="2">
    <source>
        <dbReference type="EMBL" id="PWW79767.1"/>
    </source>
</evidence>
<proteinExistence type="predicted"/>
<protein>
    <submittedName>
        <fullName evidence="2">Uncharacterized protein</fullName>
    </submittedName>
</protein>
<keyword evidence="1" id="KW-1133">Transmembrane helix</keyword>
<evidence type="ECO:0000256" key="1">
    <source>
        <dbReference type="SAM" id="Phobius"/>
    </source>
</evidence>
<keyword evidence="1" id="KW-0812">Transmembrane</keyword>
<dbReference type="OrthoDB" id="654211at2759"/>